<dbReference type="InterPro" id="IPR002586">
    <property type="entry name" value="CobQ/CobB/MinD/ParA_Nub-bd_dom"/>
</dbReference>
<dbReference type="GO" id="GO:0005886">
    <property type="term" value="C:plasma membrane"/>
    <property type="evidence" value="ECO:0007669"/>
    <property type="project" value="TreeGrafter"/>
</dbReference>
<evidence type="ECO:0000256" key="2">
    <source>
        <dbReference type="ARBA" id="ARBA00022840"/>
    </source>
</evidence>
<proteinExistence type="predicted"/>
<evidence type="ECO:0000313" key="4">
    <source>
        <dbReference type="Proteomes" id="UP000321062"/>
    </source>
</evidence>
<evidence type="ECO:0000313" key="3">
    <source>
        <dbReference type="EMBL" id="QEE19412.1"/>
    </source>
</evidence>
<dbReference type="InterPro" id="IPR027417">
    <property type="entry name" value="P-loop_NTPase"/>
</dbReference>
<dbReference type="InterPro" id="IPR005702">
    <property type="entry name" value="Wzc-like_C"/>
</dbReference>
<name>A0A5B9DKL8_9HYPH</name>
<dbReference type="RefSeq" id="WP_049703998.1">
    <property type="nucleotide sequence ID" value="NZ_BMFM01000001.1"/>
</dbReference>
<sequence length="554" mass="59260">MQEDAWGFDSFEGLIRRQWRMIALIWVGIVAAAALALTLMPASFTATTWLFSDPTVRTILPGESRGSAPLNDTARLESAVELIGSERTLQAVVRDLGLAVGMPGATAMEREHQAIRWLGERIKAQRRGQTYLISVRASAGDPLMAARLANGVANAFLRIEVEGKVDDILAEQAALRDRVIAAGVAVDRTQGILDATAEPGYEARQEAQAAQAQYQMLLGRLKQVETEAFLQVPSTRIVVEATAPLYAAAPRSNLALALAAGFATVLGLLVALVRERTTTGFVDEQEAVRTLGVKPILSVPRQKLQRGVDGEWCLSPADQLTRAPLAEFPEAVRRLRVSIDQARHREGLDHAGTVVMMASATPGEGKTTLALALARSYALAGHSSLVIDCDLRNPSLHKHLGLEPCCGLFEYLTGPSEPSRLKAMLIPDDISGAHLAVGGLGAHKATDDLIAGPAFARLIAAAKRSFELVILDSPPMGTVVDGLYLAPFADVVAFVMRYRSTPRAAAVQALAALENSRDGRSALVGVLNLHPEPGVAKGYRASVYTTRELSPSAR</sequence>
<dbReference type="CDD" id="cd05387">
    <property type="entry name" value="BY-kinase"/>
    <property type="match status" value="1"/>
</dbReference>
<dbReference type="PANTHER" id="PTHR32309:SF13">
    <property type="entry name" value="FERRIC ENTEROBACTIN TRANSPORT PROTEIN FEPE"/>
    <property type="match status" value="1"/>
</dbReference>
<evidence type="ECO:0000256" key="1">
    <source>
        <dbReference type="ARBA" id="ARBA00022741"/>
    </source>
</evidence>
<dbReference type="InterPro" id="IPR050445">
    <property type="entry name" value="Bact_polysacc_biosynth/exp"/>
</dbReference>
<dbReference type="AlphaFoldDB" id="A0A5B9DKL8"/>
<keyword evidence="1" id="KW-0547">Nucleotide-binding</keyword>
<dbReference type="Pfam" id="PF01656">
    <property type="entry name" value="CbiA"/>
    <property type="match status" value="1"/>
</dbReference>
<dbReference type="EMBL" id="CP041690">
    <property type="protein sequence ID" value="QEE19412.1"/>
    <property type="molecule type" value="Genomic_DNA"/>
</dbReference>
<dbReference type="Proteomes" id="UP000321062">
    <property type="component" value="Chromosome"/>
</dbReference>
<dbReference type="PANTHER" id="PTHR32309">
    <property type="entry name" value="TYROSINE-PROTEIN KINASE"/>
    <property type="match status" value="1"/>
</dbReference>
<dbReference type="GO" id="GO:0004713">
    <property type="term" value="F:protein tyrosine kinase activity"/>
    <property type="evidence" value="ECO:0007669"/>
    <property type="project" value="TreeGrafter"/>
</dbReference>
<dbReference type="OrthoDB" id="230260at2"/>
<dbReference type="KEGG" id="yti:FNA67_04140"/>
<reference evidence="3 4" key="1">
    <citation type="journal article" date="2015" name="Int. J. Syst. Evol. Microbiol.">
        <title>Youhaiella tibetensis gen. nov., sp. nov., isolated from subsurface sediment.</title>
        <authorList>
            <person name="Wang Y.X."/>
            <person name="Huang F.Q."/>
            <person name="Nogi Y."/>
            <person name="Pang S.J."/>
            <person name="Wang P.K."/>
            <person name="Lv J."/>
        </authorList>
    </citation>
    <scope>NUCLEOTIDE SEQUENCE [LARGE SCALE GENOMIC DNA]</scope>
    <source>
        <strain evidence="4">fig4</strain>
    </source>
</reference>
<organism evidence="3 4">
    <name type="scientific">Paradevosia tibetensis</name>
    <dbReference type="NCBI Taxonomy" id="1447062"/>
    <lineage>
        <taxon>Bacteria</taxon>
        <taxon>Pseudomonadati</taxon>
        <taxon>Pseudomonadota</taxon>
        <taxon>Alphaproteobacteria</taxon>
        <taxon>Hyphomicrobiales</taxon>
        <taxon>Devosiaceae</taxon>
        <taxon>Paradevosia</taxon>
    </lineage>
</organism>
<dbReference type="SUPFAM" id="SSF52540">
    <property type="entry name" value="P-loop containing nucleoside triphosphate hydrolases"/>
    <property type="match status" value="1"/>
</dbReference>
<keyword evidence="4" id="KW-1185">Reference proteome</keyword>
<keyword evidence="2" id="KW-0067">ATP-binding</keyword>
<dbReference type="Gene3D" id="3.40.50.300">
    <property type="entry name" value="P-loop containing nucleotide triphosphate hydrolases"/>
    <property type="match status" value="1"/>
</dbReference>
<protein>
    <submittedName>
        <fullName evidence="3">Uncharacterized protein</fullName>
    </submittedName>
</protein>
<accession>A0A5B9DKL8</accession>
<gene>
    <name evidence="3" type="ORF">FNA67_04140</name>
</gene>